<keyword evidence="3" id="KW-0813">Transport</keyword>
<comment type="similarity">
    <text evidence="2">Belongs to the oligopeptide OPT transporter (TC 2.A.67.1) family.</text>
</comment>
<comment type="subcellular location">
    <subcellularLocation>
        <location evidence="1">Membrane</location>
        <topology evidence="1">Multi-pass membrane protein</topology>
    </subcellularLocation>
</comment>
<feature type="transmembrane region" description="Helical" evidence="10">
    <location>
        <begin position="418"/>
        <end position="440"/>
    </location>
</feature>
<dbReference type="AlphaFoldDB" id="A0A9Q1QW85"/>
<evidence type="ECO:0000256" key="4">
    <source>
        <dbReference type="ARBA" id="ARBA00022692"/>
    </source>
</evidence>
<feature type="transmembrane region" description="Helical" evidence="10">
    <location>
        <begin position="680"/>
        <end position="701"/>
    </location>
</feature>
<dbReference type="PANTHER" id="PTHR22601">
    <property type="entry name" value="ISP4 LIKE PROTEIN"/>
    <property type="match status" value="1"/>
</dbReference>
<evidence type="ECO:0000256" key="9">
    <source>
        <dbReference type="SAM" id="MobiDB-lite"/>
    </source>
</evidence>
<evidence type="ECO:0008006" key="13">
    <source>
        <dbReference type="Google" id="ProtNLM"/>
    </source>
</evidence>
<evidence type="ECO:0000256" key="8">
    <source>
        <dbReference type="ARBA" id="ARBA00023136"/>
    </source>
</evidence>
<sequence>MGTYQPESLTGATNSDNEDDSSIEEVRLTVTNTDDPTLPVRTFRMWFLGLFSCCLLSFLNQFFSYRTEPLVITQITVQVATLPIGHFLAAVLPTTKFRLPGFGSRLFSLNPGPFNMKEHVLISIFANAGSAFGNGSAYAVGIVTIIKAFYHRNISFLAGWLLIITTQVLGYGWAGLLRKYVVEPAHMWWPSTLVQVSLFRALHEKDDRRMSRAKFFLIALICSFCWYLVPGYLFSTLTSISWICWVFSKSVTAQQVGSGMRGLGLGAITLDWSVVASFLFSPLICPFFAIVNVFAGYMLIIYIVIPIAYWGFDLYGASKFPIFSSHLFTSQGQKYDISSIVNDKFELDIGKYEEQGRIHMSMFFALTYGFGFATIASTLTHVALFYGREIYERFRASYKGKDDIHTRLMRKYKDIPSWWFNALLLVTLAVSLILCIFLNNQVQMPWWGLIFASAIAFIFTLPVSIITATTNQTPGLNIITEYVMGIILPGRPIANVCFKVYGYMSMSQAVSFLSDFKLGHYMKIPPQSMFLVQFLGTIISGTINISVAWWLLNSIENICQDDILPPDSPWTCPGDRVFFDASVIWGLVGPKRIFGTLGNYSSMNWFFLGGAVGPVIVWLLHKVFPKQSWIPLINLPVLLGATGAMPPATPLNYNAWVIVGTIFNFFIFRYRKKWWQRYNYILSAALDAGVAFMAVLLYFSLGMENKGLTWWGTNGEHCKLATCPTAKGIAVDGCPAR</sequence>
<evidence type="ECO:0000256" key="3">
    <source>
        <dbReference type="ARBA" id="ARBA00022448"/>
    </source>
</evidence>
<evidence type="ECO:0000313" key="11">
    <source>
        <dbReference type="EMBL" id="KAJ8529944.1"/>
    </source>
</evidence>
<reference evidence="12" key="1">
    <citation type="journal article" date="2023" name="Proc. Natl. Acad. Sci. U.S.A.">
        <title>Genomic and structural basis for evolution of tropane alkaloid biosynthesis.</title>
        <authorList>
            <person name="Wanga Y.-J."/>
            <person name="Taina T."/>
            <person name="Yua J.-Y."/>
            <person name="Lia J."/>
            <person name="Xua B."/>
            <person name="Chenc J."/>
            <person name="D'Auriad J.C."/>
            <person name="Huanga J.-P."/>
            <person name="Huanga S.-X."/>
        </authorList>
    </citation>
    <scope>NUCLEOTIDE SEQUENCE [LARGE SCALE GENOMIC DNA]</scope>
    <source>
        <strain evidence="12">cv. KIB-2019</strain>
    </source>
</reference>
<feature type="transmembrane region" description="Helical" evidence="10">
    <location>
        <begin position="362"/>
        <end position="386"/>
    </location>
</feature>
<protein>
    <recommendedName>
        <fullName evidence="13">Oligopeptide transporter 4</fullName>
    </recommendedName>
</protein>
<dbReference type="GO" id="GO:0015031">
    <property type="term" value="P:protein transport"/>
    <property type="evidence" value="ECO:0007669"/>
    <property type="project" value="UniProtKB-KW"/>
</dbReference>
<organism evidence="11 12">
    <name type="scientific">Anisodus acutangulus</name>
    <dbReference type="NCBI Taxonomy" id="402998"/>
    <lineage>
        <taxon>Eukaryota</taxon>
        <taxon>Viridiplantae</taxon>
        <taxon>Streptophyta</taxon>
        <taxon>Embryophyta</taxon>
        <taxon>Tracheophyta</taxon>
        <taxon>Spermatophyta</taxon>
        <taxon>Magnoliopsida</taxon>
        <taxon>eudicotyledons</taxon>
        <taxon>Gunneridae</taxon>
        <taxon>Pentapetalae</taxon>
        <taxon>asterids</taxon>
        <taxon>lamiids</taxon>
        <taxon>Solanales</taxon>
        <taxon>Solanaceae</taxon>
        <taxon>Solanoideae</taxon>
        <taxon>Hyoscyameae</taxon>
        <taxon>Anisodus</taxon>
    </lineage>
</organism>
<comment type="caution">
    <text evidence="11">The sequence shown here is derived from an EMBL/GenBank/DDBJ whole genome shotgun (WGS) entry which is preliminary data.</text>
</comment>
<evidence type="ECO:0000256" key="5">
    <source>
        <dbReference type="ARBA" id="ARBA00022856"/>
    </source>
</evidence>
<dbReference type="Proteomes" id="UP001152561">
    <property type="component" value="Unassembled WGS sequence"/>
</dbReference>
<keyword evidence="8 10" id="KW-0472">Membrane</keyword>
<evidence type="ECO:0000313" key="12">
    <source>
        <dbReference type="Proteomes" id="UP001152561"/>
    </source>
</evidence>
<feature type="transmembrane region" description="Helical" evidence="10">
    <location>
        <begin position="446"/>
        <end position="468"/>
    </location>
</feature>
<dbReference type="NCBIfam" id="TIGR00727">
    <property type="entry name" value="ISP4_OPT"/>
    <property type="match status" value="1"/>
</dbReference>
<feature type="transmembrane region" description="Helical" evidence="10">
    <location>
        <begin position="530"/>
        <end position="552"/>
    </location>
</feature>
<keyword evidence="12" id="KW-1185">Reference proteome</keyword>
<evidence type="ECO:0000256" key="10">
    <source>
        <dbReference type="SAM" id="Phobius"/>
    </source>
</evidence>
<keyword evidence="5" id="KW-0571">Peptide transport</keyword>
<dbReference type="Pfam" id="PF03169">
    <property type="entry name" value="OPT"/>
    <property type="match status" value="1"/>
</dbReference>
<feature type="transmembrane region" description="Helical" evidence="10">
    <location>
        <begin position="287"/>
        <end position="312"/>
    </location>
</feature>
<accession>A0A9Q1QW85</accession>
<dbReference type="NCBIfam" id="TIGR00728">
    <property type="entry name" value="OPT_sfam"/>
    <property type="match status" value="1"/>
</dbReference>
<feature type="transmembrane region" description="Helical" evidence="10">
    <location>
        <begin position="153"/>
        <end position="174"/>
    </location>
</feature>
<keyword evidence="4 10" id="KW-0812">Transmembrane</keyword>
<feature type="transmembrane region" description="Helical" evidence="10">
    <location>
        <begin position="70"/>
        <end position="92"/>
    </location>
</feature>
<feature type="compositionally biased region" description="Polar residues" evidence="9">
    <location>
        <begin position="1"/>
        <end position="15"/>
    </location>
</feature>
<feature type="region of interest" description="Disordered" evidence="9">
    <location>
        <begin position="1"/>
        <end position="22"/>
    </location>
</feature>
<feature type="transmembrane region" description="Helical" evidence="10">
    <location>
        <begin position="43"/>
        <end position="63"/>
    </location>
</feature>
<feature type="transmembrane region" description="Helical" evidence="10">
    <location>
        <begin position="215"/>
        <end position="248"/>
    </location>
</feature>
<feature type="transmembrane region" description="Helical" evidence="10">
    <location>
        <begin position="260"/>
        <end position="280"/>
    </location>
</feature>
<feature type="transmembrane region" description="Helical" evidence="10">
    <location>
        <begin position="186"/>
        <end position="203"/>
    </location>
</feature>
<evidence type="ECO:0000256" key="7">
    <source>
        <dbReference type="ARBA" id="ARBA00022989"/>
    </source>
</evidence>
<proteinExistence type="inferred from homology"/>
<name>A0A9Q1QW85_9SOLA</name>
<feature type="transmembrane region" description="Helical" evidence="10">
    <location>
        <begin position="120"/>
        <end position="146"/>
    </location>
</feature>
<dbReference type="InterPro" id="IPR004648">
    <property type="entry name" value="Oligpept_transpt"/>
</dbReference>
<dbReference type="GO" id="GO:0016020">
    <property type="term" value="C:membrane"/>
    <property type="evidence" value="ECO:0007669"/>
    <property type="project" value="UniProtKB-SubCell"/>
</dbReference>
<evidence type="ECO:0000256" key="6">
    <source>
        <dbReference type="ARBA" id="ARBA00022927"/>
    </source>
</evidence>
<evidence type="ECO:0000256" key="1">
    <source>
        <dbReference type="ARBA" id="ARBA00004141"/>
    </source>
</evidence>
<feature type="transmembrane region" description="Helical" evidence="10">
    <location>
        <begin position="651"/>
        <end position="668"/>
    </location>
</feature>
<dbReference type="EMBL" id="JAJAGQ010000022">
    <property type="protein sequence ID" value="KAJ8529944.1"/>
    <property type="molecule type" value="Genomic_DNA"/>
</dbReference>
<gene>
    <name evidence="11" type="ORF">K7X08_036779</name>
</gene>
<keyword evidence="6" id="KW-0653">Protein transport</keyword>
<dbReference type="GO" id="GO:0035673">
    <property type="term" value="F:oligopeptide transmembrane transporter activity"/>
    <property type="evidence" value="ECO:0007669"/>
    <property type="project" value="InterPro"/>
</dbReference>
<dbReference type="OrthoDB" id="9986677at2759"/>
<feature type="transmembrane region" description="Helical" evidence="10">
    <location>
        <begin position="603"/>
        <end position="621"/>
    </location>
</feature>
<dbReference type="InterPro" id="IPR004813">
    <property type="entry name" value="OPT"/>
</dbReference>
<evidence type="ECO:0000256" key="2">
    <source>
        <dbReference type="ARBA" id="ARBA00005484"/>
    </source>
</evidence>
<keyword evidence="7 10" id="KW-1133">Transmembrane helix</keyword>